<reference evidence="3" key="2">
    <citation type="submission" date="2008-08" db="EMBL/GenBank/DDBJ databases">
        <authorList>
            <consortium name="Diatom Consortium"/>
            <person name="Grigoriev I."/>
            <person name="Grimwood J."/>
            <person name="Kuo A."/>
            <person name="Otillar R.P."/>
            <person name="Salamov A."/>
            <person name="Detter J.C."/>
            <person name="Lindquist E."/>
            <person name="Shapiro H."/>
            <person name="Lucas S."/>
            <person name="Glavina del Rio T."/>
            <person name="Pitluck S."/>
            <person name="Rokhsar D."/>
            <person name="Bowler C."/>
        </authorList>
    </citation>
    <scope>GENOME REANNOTATION</scope>
    <source>
        <strain evidence="3">CCAP 1055/1</strain>
    </source>
</reference>
<gene>
    <name evidence="2" type="ORF">PHATRDRAFT_49086</name>
</gene>
<name>B7G9F9_PHATC</name>
<dbReference type="RefSeq" id="XP_002183627.1">
    <property type="nucleotide sequence ID" value="XM_002183591.1"/>
</dbReference>
<dbReference type="PaxDb" id="2850-Phatr49086"/>
<proteinExistence type="predicted"/>
<organism evidence="2 3">
    <name type="scientific">Phaeodactylum tricornutum (strain CCAP 1055/1)</name>
    <dbReference type="NCBI Taxonomy" id="556484"/>
    <lineage>
        <taxon>Eukaryota</taxon>
        <taxon>Sar</taxon>
        <taxon>Stramenopiles</taxon>
        <taxon>Ochrophyta</taxon>
        <taxon>Bacillariophyta</taxon>
        <taxon>Bacillariophyceae</taxon>
        <taxon>Bacillariophycidae</taxon>
        <taxon>Naviculales</taxon>
        <taxon>Phaeodactylaceae</taxon>
        <taxon>Phaeodactylum</taxon>
    </lineage>
</organism>
<accession>B7G9F9</accession>
<keyword evidence="3" id="KW-1185">Reference proteome</keyword>
<sequence length="124" mass="13556">MKILALFSVLLVAWAAAQQYDDYGDGGGAYEPDNLYADYAAKQQQKAVGAGGGGGGLTKMVLGGAVGWFLGGKVHTRRLQKKLNAKHKEEQKALYQQYYNDVYTLQTQNAELIQALEQVGARMR</sequence>
<reference evidence="2 3" key="1">
    <citation type="journal article" date="2008" name="Nature">
        <title>The Phaeodactylum genome reveals the evolutionary history of diatom genomes.</title>
        <authorList>
            <person name="Bowler C."/>
            <person name="Allen A.E."/>
            <person name="Badger J.H."/>
            <person name="Grimwood J."/>
            <person name="Jabbari K."/>
            <person name="Kuo A."/>
            <person name="Maheswari U."/>
            <person name="Martens C."/>
            <person name="Maumus F."/>
            <person name="Otillar R.P."/>
            <person name="Rayko E."/>
            <person name="Salamov A."/>
            <person name="Vandepoele K."/>
            <person name="Beszteri B."/>
            <person name="Gruber A."/>
            <person name="Heijde M."/>
            <person name="Katinka M."/>
            <person name="Mock T."/>
            <person name="Valentin K."/>
            <person name="Verret F."/>
            <person name="Berges J.A."/>
            <person name="Brownlee C."/>
            <person name="Cadoret J.P."/>
            <person name="Chiovitti A."/>
            <person name="Choi C.J."/>
            <person name="Coesel S."/>
            <person name="De Martino A."/>
            <person name="Detter J.C."/>
            <person name="Durkin C."/>
            <person name="Falciatore A."/>
            <person name="Fournet J."/>
            <person name="Haruta M."/>
            <person name="Huysman M.J."/>
            <person name="Jenkins B.D."/>
            <person name="Jiroutova K."/>
            <person name="Jorgensen R.E."/>
            <person name="Joubert Y."/>
            <person name="Kaplan A."/>
            <person name="Kroger N."/>
            <person name="Kroth P.G."/>
            <person name="La Roche J."/>
            <person name="Lindquist E."/>
            <person name="Lommer M."/>
            <person name="Martin-Jezequel V."/>
            <person name="Lopez P.J."/>
            <person name="Lucas S."/>
            <person name="Mangogna M."/>
            <person name="McGinnis K."/>
            <person name="Medlin L.K."/>
            <person name="Montsant A."/>
            <person name="Oudot-Le Secq M.P."/>
            <person name="Napoli C."/>
            <person name="Obornik M."/>
            <person name="Parker M.S."/>
            <person name="Petit J.L."/>
            <person name="Porcel B.M."/>
            <person name="Poulsen N."/>
            <person name="Robison M."/>
            <person name="Rychlewski L."/>
            <person name="Rynearson T.A."/>
            <person name="Schmutz J."/>
            <person name="Shapiro H."/>
            <person name="Siaut M."/>
            <person name="Stanley M."/>
            <person name="Sussman M.R."/>
            <person name="Taylor A.R."/>
            <person name="Vardi A."/>
            <person name="von Dassow P."/>
            <person name="Vyverman W."/>
            <person name="Willis A."/>
            <person name="Wyrwicz L.S."/>
            <person name="Rokhsar D.S."/>
            <person name="Weissenbach J."/>
            <person name="Armbrust E.V."/>
            <person name="Green B.R."/>
            <person name="Van de Peer Y."/>
            <person name="Grigoriev I.V."/>
        </authorList>
    </citation>
    <scope>NUCLEOTIDE SEQUENCE [LARGE SCALE GENOMIC DNA]</scope>
    <source>
        <strain evidence="2 3">CCAP 1055/1</strain>
    </source>
</reference>
<dbReference type="OMA" id="GAYEPDN"/>
<dbReference type="GeneID" id="7195321"/>
<dbReference type="Proteomes" id="UP000000759">
    <property type="component" value="Chromosome 20"/>
</dbReference>
<feature type="signal peptide" evidence="1">
    <location>
        <begin position="1"/>
        <end position="17"/>
    </location>
</feature>
<evidence type="ECO:0000256" key="1">
    <source>
        <dbReference type="SAM" id="SignalP"/>
    </source>
</evidence>
<dbReference type="EMBL" id="CM000622">
    <property type="protein sequence ID" value="EEC44809.1"/>
    <property type="molecule type" value="Genomic_DNA"/>
</dbReference>
<feature type="chain" id="PRO_5002853041" evidence="1">
    <location>
        <begin position="18"/>
        <end position="124"/>
    </location>
</feature>
<protein>
    <submittedName>
        <fullName evidence="2">Uncharacterized protein</fullName>
    </submittedName>
</protein>
<keyword evidence="1" id="KW-0732">Signal</keyword>
<dbReference type="HOGENOM" id="CLU_2008375_0_0_1"/>
<dbReference type="OrthoDB" id="37706at2759"/>
<dbReference type="InParanoid" id="B7G9F9"/>
<evidence type="ECO:0000313" key="2">
    <source>
        <dbReference type="EMBL" id="EEC44809.1"/>
    </source>
</evidence>
<dbReference type="AlphaFoldDB" id="B7G9F9"/>
<dbReference type="KEGG" id="pti:PHATRDRAFT_49086"/>
<evidence type="ECO:0000313" key="3">
    <source>
        <dbReference type="Proteomes" id="UP000000759"/>
    </source>
</evidence>